<proteinExistence type="inferred from homology"/>
<keyword evidence="13" id="KW-1185">Reference proteome</keyword>
<dbReference type="InterPro" id="IPR023016">
    <property type="entry name" value="HisA/PriA"/>
</dbReference>
<dbReference type="InterPro" id="IPR044524">
    <property type="entry name" value="Isoase_HisA-like"/>
</dbReference>
<keyword evidence="8 9" id="KW-0413">Isomerase</keyword>
<evidence type="ECO:0000256" key="11">
    <source>
        <dbReference type="RuleBase" id="RU003658"/>
    </source>
</evidence>
<evidence type="ECO:0000256" key="8">
    <source>
        <dbReference type="ARBA" id="ARBA00023235"/>
    </source>
</evidence>
<evidence type="ECO:0000313" key="12">
    <source>
        <dbReference type="EMBL" id="EDP99221.1"/>
    </source>
</evidence>
<evidence type="ECO:0000256" key="10">
    <source>
        <dbReference type="RuleBase" id="RU003657"/>
    </source>
</evidence>
<accession>A9DH61</accession>
<organism evidence="12 13">
    <name type="scientific">Shewanella benthica KT99</name>
    <dbReference type="NCBI Taxonomy" id="314608"/>
    <lineage>
        <taxon>Bacteria</taxon>
        <taxon>Pseudomonadati</taxon>
        <taxon>Pseudomonadota</taxon>
        <taxon>Gammaproteobacteria</taxon>
        <taxon>Alteromonadales</taxon>
        <taxon>Shewanellaceae</taxon>
        <taxon>Shewanella</taxon>
    </lineage>
</organism>
<evidence type="ECO:0000256" key="1">
    <source>
        <dbReference type="ARBA" id="ARBA00000901"/>
    </source>
</evidence>
<evidence type="ECO:0000256" key="6">
    <source>
        <dbReference type="ARBA" id="ARBA00022605"/>
    </source>
</evidence>
<dbReference type="GO" id="GO:0003949">
    <property type="term" value="F:1-(5-phosphoribosyl)-5-[(5-phosphoribosylamino)methylideneamino]imidazole-4-carboxamide isomerase activity"/>
    <property type="evidence" value="ECO:0007669"/>
    <property type="project" value="UniProtKB-UniRule"/>
</dbReference>
<evidence type="ECO:0000313" key="13">
    <source>
        <dbReference type="Proteomes" id="UP000005839"/>
    </source>
</evidence>
<feature type="active site" description="Proton donor" evidence="9">
    <location>
        <position position="129"/>
    </location>
</feature>
<comment type="caution">
    <text evidence="12">The sequence shown here is derived from an EMBL/GenBank/DDBJ whole genome shotgun (WGS) entry which is preliminary data.</text>
</comment>
<dbReference type="PANTHER" id="PTHR43090">
    <property type="entry name" value="1-(5-PHOSPHORIBOSYL)-5-[(5-PHOSPHORIBOSYLAMINO)METHYLIDENEAMINO] IMIDAZOLE-4-CARBOXAMIDE ISOMERASE"/>
    <property type="match status" value="1"/>
</dbReference>
<feature type="active site" description="Proton acceptor" evidence="9">
    <location>
        <position position="7"/>
    </location>
</feature>
<evidence type="ECO:0000256" key="4">
    <source>
        <dbReference type="ARBA" id="ARBA00009667"/>
    </source>
</evidence>
<keyword evidence="7 9" id="KW-0368">Histidine biosynthesis</keyword>
<evidence type="ECO:0000256" key="3">
    <source>
        <dbReference type="ARBA" id="ARBA00005133"/>
    </source>
</evidence>
<evidence type="ECO:0000256" key="5">
    <source>
        <dbReference type="ARBA" id="ARBA00022490"/>
    </source>
</evidence>
<dbReference type="UniPathway" id="UPA00031">
    <property type="reaction ID" value="UER00009"/>
</dbReference>
<dbReference type="SUPFAM" id="SSF51366">
    <property type="entry name" value="Ribulose-phoshate binding barrel"/>
    <property type="match status" value="1"/>
</dbReference>
<dbReference type="GO" id="GO:0000105">
    <property type="term" value="P:L-histidine biosynthetic process"/>
    <property type="evidence" value="ECO:0007669"/>
    <property type="project" value="UniProtKB-UniRule"/>
</dbReference>
<name>A9DH61_9GAMM</name>
<protein>
    <recommendedName>
        <fullName evidence="9 11">1-(5-phosphoribosyl)-5-[(5-phosphoribosylamino)methylideneamino] imidazole-4-carboxamide isomerase</fullName>
        <ecNumber evidence="9 11">5.3.1.16</ecNumber>
    </recommendedName>
    <alternativeName>
        <fullName evidence="9">Phosphoribosylformimino-5-aminoimidazole carboxamide ribotide isomerase</fullName>
    </alternativeName>
</protein>
<comment type="similarity">
    <text evidence="4 9 10">Belongs to the HisA/HisF family.</text>
</comment>
<dbReference type="EMBL" id="ABIC01000047">
    <property type="protein sequence ID" value="EDP99221.1"/>
    <property type="molecule type" value="Genomic_DNA"/>
</dbReference>
<dbReference type="Gene3D" id="3.20.20.70">
    <property type="entry name" value="Aldolase class I"/>
    <property type="match status" value="1"/>
</dbReference>
<dbReference type="PANTHER" id="PTHR43090:SF2">
    <property type="entry name" value="1-(5-PHOSPHORIBOSYL)-5-[(5-PHOSPHORIBOSYLAMINO)METHYLIDENEAMINO] IMIDAZOLE-4-CARBOXAMIDE ISOMERASE"/>
    <property type="match status" value="1"/>
</dbReference>
<dbReference type="Proteomes" id="UP000005839">
    <property type="component" value="Unassembled WGS sequence"/>
</dbReference>
<dbReference type="AlphaFoldDB" id="A9DH61"/>
<reference evidence="12 13" key="1">
    <citation type="submission" date="2007-10" db="EMBL/GenBank/DDBJ databases">
        <authorList>
            <person name="Yayanos A."/>
            <person name="Ferriera S."/>
            <person name="Johnson J."/>
            <person name="Kravitz S."/>
            <person name="Halpern A."/>
            <person name="Remington K."/>
            <person name="Beeson K."/>
            <person name="Tran B."/>
            <person name="Rogers Y.-H."/>
            <person name="Friedman R."/>
            <person name="Venter J.C."/>
        </authorList>
    </citation>
    <scope>NUCLEOTIDE SEQUENCE [LARGE SCALE GENOMIC DNA]</scope>
    <source>
        <strain evidence="12 13">KT99</strain>
    </source>
</reference>
<dbReference type="GO" id="GO:0000162">
    <property type="term" value="P:L-tryptophan biosynthetic process"/>
    <property type="evidence" value="ECO:0007669"/>
    <property type="project" value="TreeGrafter"/>
</dbReference>
<dbReference type="InterPro" id="IPR013785">
    <property type="entry name" value="Aldolase_TIM"/>
</dbReference>
<dbReference type="EC" id="5.3.1.16" evidence="9 11"/>
<keyword evidence="5 9" id="KW-0963">Cytoplasm</keyword>
<sequence>MIIPAIDLIEGDVVRLYQGDYNQKTTFDLSPLSQLKSYQEQGAKWLHIVDLTGAKNPDARQTRLISELVAGLDANIQVGGGIRSEAQVAELLEIGVKRVVIGSLAVKETELVQSWFKKYGPDAICLALDVNIDDSGEKIVAISGWQSGGGKSLESLVDAFMPYGLKHALVTDISRDGTLQGANNELYREIAARYPEINWQASGGIATLDDVADVRDSGADGIIIGKALLIENFTVKQAIECWPNTLGSRGLTTNGSGINTPGEKDVS</sequence>
<gene>
    <name evidence="9" type="primary">hisA</name>
    <name evidence="12" type="ORF">KT99_13422</name>
</gene>
<dbReference type="InterPro" id="IPR011060">
    <property type="entry name" value="RibuloseP-bd_barrel"/>
</dbReference>
<dbReference type="GO" id="GO:0005737">
    <property type="term" value="C:cytoplasm"/>
    <property type="evidence" value="ECO:0007669"/>
    <property type="project" value="UniProtKB-SubCell"/>
</dbReference>
<evidence type="ECO:0000256" key="7">
    <source>
        <dbReference type="ARBA" id="ARBA00023102"/>
    </source>
</evidence>
<dbReference type="FunFam" id="3.20.20.70:FF:000009">
    <property type="entry name" value="1-(5-phosphoribosyl)-5-[(5-phosphoribosylamino)methylideneamino] imidazole-4-carboxamide isomerase"/>
    <property type="match status" value="1"/>
</dbReference>
<dbReference type="RefSeq" id="WP_005502325.1">
    <property type="nucleotide sequence ID" value="NZ_ABIC01000047.1"/>
</dbReference>
<dbReference type="InterPro" id="IPR006062">
    <property type="entry name" value="His_biosynth"/>
</dbReference>
<comment type="catalytic activity">
    <reaction evidence="1 9 11">
        <text>1-(5-phospho-beta-D-ribosyl)-5-[(5-phospho-beta-D-ribosylamino)methylideneamino]imidazole-4-carboxamide = 5-[(5-phospho-1-deoxy-D-ribulos-1-ylimino)methylamino]-1-(5-phospho-beta-D-ribosyl)imidazole-4-carboxamide</text>
        <dbReference type="Rhea" id="RHEA:15469"/>
        <dbReference type="ChEBI" id="CHEBI:58435"/>
        <dbReference type="ChEBI" id="CHEBI:58525"/>
        <dbReference type="EC" id="5.3.1.16"/>
    </reaction>
</comment>
<dbReference type="HAMAP" id="MF_01014">
    <property type="entry name" value="HisA"/>
    <property type="match status" value="1"/>
</dbReference>
<keyword evidence="6 9" id="KW-0028">Amino-acid biosynthesis</keyword>
<evidence type="ECO:0000256" key="9">
    <source>
        <dbReference type="HAMAP-Rule" id="MF_01014"/>
    </source>
</evidence>
<dbReference type="STRING" id="314608.KT99_13422"/>
<dbReference type="CDD" id="cd04732">
    <property type="entry name" value="HisA"/>
    <property type="match status" value="1"/>
</dbReference>
<dbReference type="InterPro" id="IPR006063">
    <property type="entry name" value="HisA_bact_arch"/>
</dbReference>
<comment type="subcellular location">
    <subcellularLocation>
        <location evidence="2 9 11">Cytoplasm</location>
    </subcellularLocation>
</comment>
<dbReference type="NCBIfam" id="TIGR00007">
    <property type="entry name" value="1-(5-phosphoribosyl)-5-[(5-phosphoribosylamino)methylideneamino]imidazole-4-carboxamide isomerase"/>
    <property type="match status" value="1"/>
</dbReference>
<comment type="pathway">
    <text evidence="3 9 11">Amino-acid biosynthesis; L-histidine biosynthesis; L-histidine from 5-phospho-alpha-D-ribose 1-diphosphate: step 4/9.</text>
</comment>
<dbReference type="Pfam" id="PF00977">
    <property type="entry name" value="His_biosynth"/>
    <property type="match status" value="1"/>
</dbReference>
<evidence type="ECO:0000256" key="2">
    <source>
        <dbReference type="ARBA" id="ARBA00004496"/>
    </source>
</evidence>